<sequence length="325" mass="35462">MSRSALVGNITAMLEDAGFLVSDRCAIRPKSFDIAARRGEDLVLLKILGNVDALDKMTGAEMRRLGAYLDATPLVIGVRTRDEDLKPNVVYFRHGVPVLSPDTAMDLFVEGVPPLIYAAPGGLYVNIDGDLLADEREERGWSLGRLATELGVSRRTVSKYEDGMNASIEIAIQLEEVFDEPFSSPLEVMEGAESVRDSEPTPDDPDPDANDEHVVHVLTRAGFTVHPTARAPFKAVGEDDDHRHGVMSLLTGHSSFTKSAKKRARIMSSLGEVTQTRAVYFTETDAKQDAVKGTALVSCAELTNIEDPAAIRDLIRERSQKPTEA</sequence>
<keyword evidence="3 4" id="KW-0804">Transcription</keyword>
<evidence type="ECO:0000313" key="7">
    <source>
        <dbReference type="EMBL" id="ERG95285.1"/>
    </source>
</evidence>
<accession>U1NE54</accession>
<dbReference type="SMART" id="SM00530">
    <property type="entry name" value="HTH_XRE"/>
    <property type="match status" value="1"/>
</dbReference>
<dbReference type="Pfam" id="PF26553">
    <property type="entry name" value="PDDEXK_19"/>
    <property type="match status" value="1"/>
</dbReference>
<evidence type="ECO:0000259" key="6">
    <source>
        <dbReference type="PROSITE" id="PS50943"/>
    </source>
</evidence>
<dbReference type="eggNOG" id="arCOG04152">
    <property type="taxonomic scope" value="Archaea"/>
</dbReference>
<gene>
    <name evidence="7" type="ORF">J07HQW2_01738</name>
</gene>
<dbReference type="CDD" id="cd00093">
    <property type="entry name" value="HTH_XRE"/>
    <property type="match status" value="1"/>
</dbReference>
<evidence type="ECO:0000313" key="8">
    <source>
        <dbReference type="Proteomes" id="UP000030710"/>
    </source>
</evidence>
<dbReference type="Gene3D" id="1.10.260.40">
    <property type="entry name" value="lambda repressor-like DNA-binding domains"/>
    <property type="match status" value="1"/>
</dbReference>
<feature type="domain" description="HTH cro/C1-type" evidence="6">
    <location>
        <begin position="132"/>
        <end position="186"/>
    </location>
</feature>
<dbReference type="NCBIfam" id="NF003162">
    <property type="entry name" value="PRK04140.1"/>
    <property type="match status" value="1"/>
</dbReference>
<protein>
    <recommendedName>
        <fullName evidence="4">Putative HTH-type transcriptional regulatory protein J07HQW2_01738</fullName>
    </recommendedName>
</protein>
<dbReference type="Pfam" id="PF01381">
    <property type="entry name" value="HTH_3"/>
    <property type="match status" value="1"/>
</dbReference>
<dbReference type="GO" id="GO:0003677">
    <property type="term" value="F:DNA binding"/>
    <property type="evidence" value="ECO:0007669"/>
    <property type="project" value="UniProtKB-KW"/>
</dbReference>
<evidence type="ECO:0000256" key="2">
    <source>
        <dbReference type="ARBA" id="ARBA00023125"/>
    </source>
</evidence>
<feature type="compositionally biased region" description="Acidic residues" evidence="5">
    <location>
        <begin position="200"/>
        <end position="209"/>
    </location>
</feature>
<proteinExistence type="inferred from homology"/>
<evidence type="ECO:0000256" key="1">
    <source>
        <dbReference type="ARBA" id="ARBA00023015"/>
    </source>
</evidence>
<name>U1NE54_9EURY</name>
<dbReference type="PROSITE" id="PS50943">
    <property type="entry name" value="HTH_CROC1"/>
    <property type="match status" value="1"/>
</dbReference>
<dbReference type="EMBL" id="KE356561">
    <property type="protein sequence ID" value="ERG95285.1"/>
    <property type="molecule type" value="Genomic_DNA"/>
</dbReference>
<organism evidence="7 8">
    <name type="scientific">Haloquadratum walsbyi J07HQW2</name>
    <dbReference type="NCBI Taxonomy" id="1238425"/>
    <lineage>
        <taxon>Archaea</taxon>
        <taxon>Methanobacteriati</taxon>
        <taxon>Methanobacteriota</taxon>
        <taxon>Stenosarchaea group</taxon>
        <taxon>Halobacteria</taxon>
        <taxon>Halobacteriales</taxon>
        <taxon>Haloferacaceae</taxon>
        <taxon>Haloquadratum</taxon>
    </lineage>
</organism>
<dbReference type="RefSeq" id="WP_021054763.1">
    <property type="nucleotide sequence ID" value="NZ_KE356561.1"/>
</dbReference>
<dbReference type="InterPro" id="IPR059051">
    <property type="entry name" value="MTH_967_PDDEXK"/>
</dbReference>
<dbReference type="InterPro" id="IPR010982">
    <property type="entry name" value="Lambda_DNA-bd_dom_sf"/>
</dbReference>
<keyword evidence="2 4" id="KW-0238">DNA-binding</keyword>
<dbReference type="SUPFAM" id="SSF47413">
    <property type="entry name" value="lambda repressor-like DNA-binding domains"/>
    <property type="match status" value="1"/>
</dbReference>
<evidence type="ECO:0000256" key="3">
    <source>
        <dbReference type="ARBA" id="ARBA00023163"/>
    </source>
</evidence>
<dbReference type="HAMAP" id="MF_00584">
    <property type="entry name" value="HTH_type_cro_C1"/>
    <property type="match status" value="1"/>
</dbReference>
<feature type="region of interest" description="Disordered" evidence="5">
    <location>
        <begin position="189"/>
        <end position="210"/>
    </location>
</feature>
<dbReference type="HOGENOM" id="CLU_075726_0_0_2"/>
<dbReference type="InterPro" id="IPR001387">
    <property type="entry name" value="Cro/C1-type_HTH"/>
</dbReference>
<evidence type="ECO:0000256" key="5">
    <source>
        <dbReference type="SAM" id="MobiDB-lite"/>
    </source>
</evidence>
<dbReference type="InterPro" id="IPR020886">
    <property type="entry name" value="MTH_967-like"/>
</dbReference>
<reference evidence="7 8" key="1">
    <citation type="journal article" date="2013" name="PLoS ONE">
        <title>Assembly-driven community genomics of a hypersaline microbial ecosystem.</title>
        <authorList>
            <person name="Podell S."/>
            <person name="Ugalde J.A."/>
            <person name="Narasingarao P."/>
            <person name="Banfield J.F."/>
            <person name="Heidelberg K.B."/>
            <person name="Allen E.E."/>
        </authorList>
    </citation>
    <scope>NUCLEOTIDE SEQUENCE [LARGE SCALE GENOMIC DNA]</scope>
    <source>
        <strain evidence="8">J07HQW2</strain>
    </source>
</reference>
<dbReference type="AlphaFoldDB" id="U1NE54"/>
<evidence type="ECO:0000256" key="4">
    <source>
        <dbReference type="HAMAP-Rule" id="MF_00584"/>
    </source>
</evidence>
<dbReference type="GO" id="GO:0003700">
    <property type="term" value="F:DNA-binding transcription factor activity"/>
    <property type="evidence" value="ECO:0007669"/>
    <property type="project" value="UniProtKB-UniRule"/>
</dbReference>
<dbReference type="Proteomes" id="UP000030710">
    <property type="component" value="Unassembled WGS sequence"/>
</dbReference>
<keyword evidence="1 4" id="KW-0805">Transcription regulation</keyword>
<dbReference type="STRING" id="1238425.J07HQW2_01738"/>